<keyword evidence="2" id="KW-1185">Reference proteome</keyword>
<dbReference type="AlphaFoldDB" id="A0AAE0QYV8"/>
<protein>
    <submittedName>
        <fullName evidence="1">Uncharacterized protein</fullName>
    </submittedName>
</protein>
<evidence type="ECO:0000313" key="1">
    <source>
        <dbReference type="EMBL" id="KAK3537230.1"/>
    </source>
</evidence>
<sequence length="111" mass="12121">MSGGHFILTAHQLKLNPSKTELLVIPDDSSPAQDFELSLNNSMIFPSAIAHHLGVRAVLMAEVMEGSAAAAAMAVPSASMDWQKRCIALEMQLLRFRLQAGKIRQLLAEKH</sequence>
<reference evidence="1" key="1">
    <citation type="submission" date="2023-06" db="EMBL/GenBank/DDBJ databases">
        <title>Male Hemibagrus guttatus genome.</title>
        <authorList>
            <person name="Bian C."/>
        </authorList>
    </citation>
    <scope>NUCLEOTIDE SEQUENCE</scope>
    <source>
        <strain evidence="1">Male_cb2023</strain>
        <tissue evidence="1">Muscle</tissue>
    </source>
</reference>
<accession>A0AAE0QYV8</accession>
<gene>
    <name evidence="1" type="ORF">QTP70_003601</name>
</gene>
<evidence type="ECO:0000313" key="2">
    <source>
        <dbReference type="Proteomes" id="UP001274896"/>
    </source>
</evidence>
<dbReference type="EMBL" id="JAUCMX010000008">
    <property type="protein sequence ID" value="KAK3537230.1"/>
    <property type="molecule type" value="Genomic_DNA"/>
</dbReference>
<organism evidence="1 2">
    <name type="scientific">Hemibagrus guttatus</name>
    <dbReference type="NCBI Taxonomy" id="175788"/>
    <lineage>
        <taxon>Eukaryota</taxon>
        <taxon>Metazoa</taxon>
        <taxon>Chordata</taxon>
        <taxon>Craniata</taxon>
        <taxon>Vertebrata</taxon>
        <taxon>Euteleostomi</taxon>
        <taxon>Actinopterygii</taxon>
        <taxon>Neopterygii</taxon>
        <taxon>Teleostei</taxon>
        <taxon>Ostariophysi</taxon>
        <taxon>Siluriformes</taxon>
        <taxon>Bagridae</taxon>
        <taxon>Hemibagrus</taxon>
    </lineage>
</organism>
<name>A0AAE0QYV8_9TELE</name>
<comment type="caution">
    <text evidence="1">The sequence shown here is derived from an EMBL/GenBank/DDBJ whole genome shotgun (WGS) entry which is preliminary data.</text>
</comment>
<proteinExistence type="predicted"/>
<dbReference type="Proteomes" id="UP001274896">
    <property type="component" value="Unassembled WGS sequence"/>
</dbReference>